<dbReference type="Proteomes" id="UP000507470">
    <property type="component" value="Unassembled WGS sequence"/>
</dbReference>
<dbReference type="InterPro" id="IPR015816">
    <property type="entry name" value="Vitellinogen_b-sht_N"/>
</dbReference>
<dbReference type="Gene3D" id="2.30.230.10">
    <property type="entry name" value="Lipovitellin, beta-sheet shell regions, chain A"/>
    <property type="match status" value="1"/>
</dbReference>
<accession>A0A6J8BCQ1</accession>
<proteinExistence type="predicted"/>
<dbReference type="Gene3D" id="1.25.10.20">
    <property type="entry name" value="Vitellinogen, superhelical"/>
    <property type="match status" value="1"/>
</dbReference>
<dbReference type="OrthoDB" id="6107827at2759"/>
<dbReference type="EMBL" id="CACVKT020003051">
    <property type="protein sequence ID" value="CAC5381353.1"/>
    <property type="molecule type" value="Genomic_DNA"/>
</dbReference>
<organism evidence="2 3">
    <name type="scientific">Mytilus coruscus</name>
    <name type="common">Sea mussel</name>
    <dbReference type="NCBI Taxonomy" id="42192"/>
    <lineage>
        <taxon>Eukaryota</taxon>
        <taxon>Metazoa</taxon>
        <taxon>Spiralia</taxon>
        <taxon>Lophotrochozoa</taxon>
        <taxon>Mollusca</taxon>
        <taxon>Bivalvia</taxon>
        <taxon>Autobranchia</taxon>
        <taxon>Pteriomorphia</taxon>
        <taxon>Mytilida</taxon>
        <taxon>Mytiloidea</taxon>
        <taxon>Mytilidae</taxon>
        <taxon>Mytilinae</taxon>
        <taxon>Mytilus</taxon>
    </lineage>
</organism>
<evidence type="ECO:0000313" key="3">
    <source>
        <dbReference type="Proteomes" id="UP000507470"/>
    </source>
</evidence>
<dbReference type="SUPFAM" id="SSF48371">
    <property type="entry name" value="ARM repeat"/>
    <property type="match status" value="1"/>
</dbReference>
<dbReference type="InterPro" id="IPR016024">
    <property type="entry name" value="ARM-type_fold"/>
</dbReference>
<evidence type="ECO:0000313" key="2">
    <source>
        <dbReference type="EMBL" id="CAC5381353.1"/>
    </source>
</evidence>
<dbReference type="GO" id="GO:0005319">
    <property type="term" value="F:lipid transporter activity"/>
    <property type="evidence" value="ECO:0007669"/>
    <property type="project" value="InterPro"/>
</dbReference>
<evidence type="ECO:0000256" key="1">
    <source>
        <dbReference type="SAM" id="MobiDB-lite"/>
    </source>
</evidence>
<feature type="region of interest" description="Disordered" evidence="1">
    <location>
        <begin position="1094"/>
        <end position="1113"/>
    </location>
</feature>
<protein>
    <recommendedName>
        <fullName evidence="4">SAP domain-containing protein</fullName>
    </recommendedName>
</protein>
<evidence type="ECO:0008006" key="4">
    <source>
        <dbReference type="Google" id="ProtNLM"/>
    </source>
</evidence>
<dbReference type="InterPro" id="IPR011030">
    <property type="entry name" value="Lipovitellin_superhlx_dom"/>
</dbReference>
<feature type="compositionally biased region" description="Acidic residues" evidence="1">
    <location>
        <begin position="1102"/>
        <end position="1112"/>
    </location>
</feature>
<reference evidence="2 3" key="1">
    <citation type="submission" date="2020-06" db="EMBL/GenBank/DDBJ databases">
        <authorList>
            <person name="Li R."/>
            <person name="Bekaert M."/>
        </authorList>
    </citation>
    <scope>NUCLEOTIDE SEQUENCE [LARGE SCALE GENOMIC DNA]</scope>
    <source>
        <strain evidence="3">wild</strain>
    </source>
</reference>
<sequence>MATSMISHMLVRKLTFNFIYPKQRFSFQIKPNGQILRVYHPPEDDEVLATKKGLAALLSAKLHDKDELSSGVVHIGSGQWKYQTEEVGNEGAHSAKYMVKETANGTEFKKIKDCHNIKNSKGYFEKTLLYHKELGIVHKVLIEDNFTALTDNIEFDPYKNMRKVKPVNQFSDKTKFPEMTVLSKGELHFLTRQPVGNALLRPIENVLTSSIHVDKYQLKKPKVDVHEKKQEINDNIICIKNEPAGGSPMVNECFLKILNILKILPDKALTEVAEYYFIKLNLKLNENRLSTVIMLDAYGTLESGQEIIGRMIFQSPNPDPDLIVKYMIHVVSADRPPHPIILETMEDICFHPEKYPVSFYTGNLYNRVMLALGSAAGKLFSSGEQEKAKGITSKVNNLLRIHDPWMYRQKRSIQTEVEQVEYDIKHVILLETLGNAAIDHSYDYIISHINSTNSPWIKRAGVHALRKYESKMAAQAILKAAMYDDNEEVRYEAKLLYQAHPKSEYKHYNRFSVVEVADNKSVVQGDQSFGPHNRQKRSFFKGLDFKLAAPSVDWRDELGSKSLGGSFGFTMSNYLALSIAPLSGSLSVSIHDEAYAILHLGVVGVNIDVIKARICFKGETSYNINILQENELKTMSNVATRFDKILPTILGGINTGIKKIKDLIEGKVNLKDLVLKFVNSLTQLPKKVADLRSVAMKAMKKFGEYDPKDLPPFMKPVENLVSRVQTFLNRLKSDVLVFFNQLFETVTITIPENARIIFKSLGDIINGFKSFIKDPMQSIARIGKGVLQIFASVKNLIEAKHKTQEACSFLKDAKPYWLELTEIVEIVDLSVKVMNTAKAKSKAWVEENIGEAEDTINQFTKGKLSLRDVRKNIVEDIQTTVDDLMSALQGLTGFAAPFFDMYKHFFSLVKSVKEAYSILREGEAILIYADKPFKKLLQNWKKQKRRIFLECYDFHCNLFFVVAPFPGLIMRSNNANEVIIQTSGGFLKDIEVIIKNVKPNSGILHPNDDLYINKQVAAGEPIGTAIRSSCDNHITVIFRKNGGSIDPTGFLQKRGIKLQPWHQTCDDYMLKFMGETIDTGSIIGESGRTIKDTSEQLVNPEPETEDMPDLAEDPPGADLDQIKRDGMFGKLNPGNMGSINLNFKDPFSVLLKKADSFLQKFSLKKLRMGSIIDFLGKLKMNESMQKLAAVMKTVKKLIDNKPCFNPSQATDDEIEEELLERGMQTDGSRDQMIKRLLTNGNQCPLLSALIPSNVYCTFDSMCMGVECCINVKILIFLRTVKVFARLDPEEMDFHFGIKQNMDTGIVLPIAGGLKIMLRVEIKLIETVFTVTAGIGFCRVDDESSCIVNFDFMKDARIPLPSRDADGNLIWPKKHTENNTYNISKHLAD</sequence>
<name>A0A6J8BCQ1_MYTCO</name>
<gene>
    <name evidence="2" type="ORF">MCOR_17236</name>
</gene>
<keyword evidence="3" id="KW-1185">Reference proteome</keyword>